<evidence type="ECO:0000256" key="2">
    <source>
        <dbReference type="ARBA" id="ARBA00022527"/>
    </source>
</evidence>
<dbReference type="Proteomes" id="UP001501624">
    <property type="component" value="Unassembled WGS sequence"/>
</dbReference>
<evidence type="ECO:0000256" key="3">
    <source>
        <dbReference type="ARBA" id="ARBA00022679"/>
    </source>
</evidence>
<dbReference type="Pfam" id="PF00069">
    <property type="entry name" value="Pkinase"/>
    <property type="match status" value="1"/>
</dbReference>
<dbReference type="InterPro" id="IPR011009">
    <property type="entry name" value="Kinase-like_dom_sf"/>
</dbReference>
<name>A0ABP7ISH2_9PSEU</name>
<feature type="binding site" evidence="7">
    <location>
        <position position="57"/>
    </location>
    <ligand>
        <name>ATP</name>
        <dbReference type="ChEBI" id="CHEBI:30616"/>
    </ligand>
</feature>
<evidence type="ECO:0000313" key="11">
    <source>
        <dbReference type="Proteomes" id="UP001501624"/>
    </source>
</evidence>
<dbReference type="CDD" id="cd14014">
    <property type="entry name" value="STKc_PknB_like"/>
    <property type="match status" value="1"/>
</dbReference>
<feature type="region of interest" description="Disordered" evidence="8">
    <location>
        <begin position="1"/>
        <end position="22"/>
    </location>
</feature>
<dbReference type="EC" id="2.7.11.1" evidence="1"/>
<dbReference type="GO" id="GO:0016301">
    <property type="term" value="F:kinase activity"/>
    <property type="evidence" value="ECO:0007669"/>
    <property type="project" value="UniProtKB-KW"/>
</dbReference>
<dbReference type="SUPFAM" id="SSF56112">
    <property type="entry name" value="Protein kinase-like (PK-like)"/>
    <property type="match status" value="1"/>
</dbReference>
<dbReference type="PROSITE" id="PS50011">
    <property type="entry name" value="PROTEIN_KINASE_DOM"/>
    <property type="match status" value="1"/>
</dbReference>
<keyword evidence="11" id="KW-1185">Reference proteome</keyword>
<evidence type="ECO:0000256" key="5">
    <source>
        <dbReference type="ARBA" id="ARBA00022777"/>
    </source>
</evidence>
<dbReference type="PANTHER" id="PTHR43289:SF6">
    <property type="entry name" value="SERINE_THREONINE-PROTEIN KINASE NEKL-3"/>
    <property type="match status" value="1"/>
</dbReference>
<dbReference type="SMART" id="SM00220">
    <property type="entry name" value="S_TKc"/>
    <property type="match status" value="1"/>
</dbReference>
<keyword evidence="5 10" id="KW-0418">Kinase</keyword>
<keyword evidence="2" id="KW-0723">Serine/threonine-protein kinase</keyword>
<dbReference type="PROSITE" id="PS00107">
    <property type="entry name" value="PROTEIN_KINASE_ATP"/>
    <property type="match status" value="1"/>
</dbReference>
<evidence type="ECO:0000256" key="6">
    <source>
        <dbReference type="ARBA" id="ARBA00022840"/>
    </source>
</evidence>
<comment type="caution">
    <text evidence="10">The sequence shown here is derived from an EMBL/GenBank/DDBJ whole genome shotgun (WGS) entry which is preliminary data.</text>
</comment>
<evidence type="ECO:0000256" key="7">
    <source>
        <dbReference type="PROSITE-ProRule" id="PRU10141"/>
    </source>
</evidence>
<feature type="compositionally biased region" description="Low complexity" evidence="8">
    <location>
        <begin position="1"/>
        <end position="15"/>
    </location>
</feature>
<evidence type="ECO:0000256" key="1">
    <source>
        <dbReference type="ARBA" id="ARBA00012513"/>
    </source>
</evidence>
<sequence length="498" mass="52549">MTGATLTEEQTQQTTPRPSGPRVVAGRYALLGELGRGGHGVVWRAQDQVIGRQVAIKELRLPDGAEDTVFTERVLREVRTAGRLNDPAIVTVFDVVSEDGATYIVMELVEAPTLGDLVRHHGALPPQQVASIGQQVLSALQAAHEAGIVHRDVKPGNIMVGANGRVKLTDFGIATAIDDPRLTSSGTIVGSPAFMAPERLDGREALPDSDLWSLGATLFLAVEGKSAFDRPTTAATMNAILTEVPYLTRVQGPLASAIMGLLVAKPEGRISAAQAAHLLGIAAQNTPPGGIATAVHNGPPPTQFAPAPHRTGRRGLWATAGAVLGVVLLAGGFLAGQWWATEAEDPAMLPTMTYGTGGDLDFDAGSAYRCYNGRLDPGYAIGSDNQVDCDKAHELELYDENDSLGNTNSGDSDASYVAYPGADALRRYAESFCALSFHSTTIDADARAGLSYRALVPAQAEWEATPEQSYNDPSRSIYCLVSKKGGGQLTEAVTLKVR</sequence>
<accession>A0ABP7ISH2</accession>
<dbReference type="Gene3D" id="3.30.200.20">
    <property type="entry name" value="Phosphorylase Kinase, domain 1"/>
    <property type="match status" value="1"/>
</dbReference>
<dbReference type="PANTHER" id="PTHR43289">
    <property type="entry name" value="MITOGEN-ACTIVATED PROTEIN KINASE KINASE KINASE 20-RELATED"/>
    <property type="match status" value="1"/>
</dbReference>
<organism evidence="10 11">
    <name type="scientific">Amycolatopsis tucumanensis</name>
    <dbReference type="NCBI Taxonomy" id="401106"/>
    <lineage>
        <taxon>Bacteria</taxon>
        <taxon>Bacillati</taxon>
        <taxon>Actinomycetota</taxon>
        <taxon>Actinomycetes</taxon>
        <taxon>Pseudonocardiales</taxon>
        <taxon>Pseudonocardiaceae</taxon>
        <taxon>Amycolatopsis</taxon>
    </lineage>
</organism>
<evidence type="ECO:0000259" key="9">
    <source>
        <dbReference type="PROSITE" id="PS50011"/>
    </source>
</evidence>
<dbReference type="InterPro" id="IPR017441">
    <property type="entry name" value="Protein_kinase_ATP_BS"/>
</dbReference>
<evidence type="ECO:0000256" key="4">
    <source>
        <dbReference type="ARBA" id="ARBA00022741"/>
    </source>
</evidence>
<reference evidence="11" key="1">
    <citation type="journal article" date="2019" name="Int. J. Syst. Evol. Microbiol.">
        <title>The Global Catalogue of Microorganisms (GCM) 10K type strain sequencing project: providing services to taxonomists for standard genome sequencing and annotation.</title>
        <authorList>
            <consortium name="The Broad Institute Genomics Platform"/>
            <consortium name="The Broad Institute Genome Sequencing Center for Infectious Disease"/>
            <person name="Wu L."/>
            <person name="Ma J."/>
        </authorList>
    </citation>
    <scope>NUCLEOTIDE SEQUENCE [LARGE SCALE GENOMIC DNA]</scope>
    <source>
        <strain evidence="11">JCM 17017</strain>
    </source>
</reference>
<evidence type="ECO:0000256" key="8">
    <source>
        <dbReference type="SAM" id="MobiDB-lite"/>
    </source>
</evidence>
<feature type="domain" description="Protein kinase" evidence="9">
    <location>
        <begin position="28"/>
        <end position="280"/>
    </location>
</feature>
<gene>
    <name evidence="10" type="ORF">GCM10022380_50900</name>
</gene>
<proteinExistence type="predicted"/>
<dbReference type="EMBL" id="BAABCM010000007">
    <property type="protein sequence ID" value="GAA3825985.1"/>
    <property type="molecule type" value="Genomic_DNA"/>
</dbReference>
<keyword evidence="6 7" id="KW-0067">ATP-binding</keyword>
<dbReference type="InterPro" id="IPR008271">
    <property type="entry name" value="Ser/Thr_kinase_AS"/>
</dbReference>
<dbReference type="PROSITE" id="PS00108">
    <property type="entry name" value="PROTEIN_KINASE_ST"/>
    <property type="match status" value="1"/>
</dbReference>
<keyword evidence="3" id="KW-0808">Transferase</keyword>
<dbReference type="InterPro" id="IPR000719">
    <property type="entry name" value="Prot_kinase_dom"/>
</dbReference>
<keyword evidence="4 7" id="KW-0547">Nucleotide-binding</keyword>
<dbReference type="Gene3D" id="1.10.510.10">
    <property type="entry name" value="Transferase(Phosphotransferase) domain 1"/>
    <property type="match status" value="1"/>
</dbReference>
<protein>
    <recommendedName>
        <fullName evidence="1">non-specific serine/threonine protein kinase</fullName>
        <ecNumber evidence="1">2.7.11.1</ecNumber>
    </recommendedName>
</protein>
<evidence type="ECO:0000313" key="10">
    <source>
        <dbReference type="EMBL" id="GAA3825985.1"/>
    </source>
</evidence>